<dbReference type="Proteomes" id="UP000663881">
    <property type="component" value="Unassembled WGS sequence"/>
</dbReference>
<proteinExistence type="predicted"/>
<accession>A0A820M6G1</accession>
<feature type="non-terminal residue" evidence="1">
    <location>
        <position position="1"/>
    </location>
</feature>
<comment type="caution">
    <text evidence="1">The sequence shown here is derived from an EMBL/GenBank/DDBJ whole genome shotgun (WGS) entry which is preliminary data.</text>
</comment>
<name>A0A820M6G1_9BILA</name>
<reference evidence="1" key="1">
    <citation type="submission" date="2021-02" db="EMBL/GenBank/DDBJ databases">
        <authorList>
            <person name="Nowell W R."/>
        </authorList>
    </citation>
    <scope>NUCLEOTIDE SEQUENCE</scope>
</reference>
<organism evidence="1 2">
    <name type="scientific">Adineta steineri</name>
    <dbReference type="NCBI Taxonomy" id="433720"/>
    <lineage>
        <taxon>Eukaryota</taxon>
        <taxon>Metazoa</taxon>
        <taxon>Spiralia</taxon>
        <taxon>Gnathifera</taxon>
        <taxon>Rotifera</taxon>
        <taxon>Eurotatoria</taxon>
        <taxon>Bdelloidea</taxon>
        <taxon>Adinetida</taxon>
        <taxon>Adinetidae</taxon>
        <taxon>Adineta</taxon>
    </lineage>
</organism>
<protein>
    <submittedName>
        <fullName evidence="1">Uncharacterized protein</fullName>
    </submittedName>
</protein>
<gene>
    <name evidence="1" type="ORF">OKA104_LOCUS49708</name>
</gene>
<dbReference type="AlphaFoldDB" id="A0A820M6G1"/>
<dbReference type="EMBL" id="CAJOAY010023719">
    <property type="protein sequence ID" value="CAF4368448.1"/>
    <property type="molecule type" value="Genomic_DNA"/>
</dbReference>
<evidence type="ECO:0000313" key="1">
    <source>
        <dbReference type="EMBL" id="CAF4368448.1"/>
    </source>
</evidence>
<evidence type="ECO:0000313" key="2">
    <source>
        <dbReference type="Proteomes" id="UP000663881"/>
    </source>
</evidence>
<sequence length="69" mass="7658">IHQPIIDIDQFETSEDPLDFQGDSTFFNFPETQAGGYGPPEPPKTNPPLESIPYPRLDFTFGGSMDSNP</sequence>